<feature type="compositionally biased region" description="Low complexity" evidence="1">
    <location>
        <begin position="645"/>
        <end position="655"/>
    </location>
</feature>
<evidence type="ECO:0000259" key="2">
    <source>
        <dbReference type="Pfam" id="PF12937"/>
    </source>
</evidence>
<reference evidence="4" key="1">
    <citation type="submission" date="2020-06" db="EMBL/GenBank/DDBJ databases">
        <title>A chromosome-scale genome assembly of Talaromyces rugulosus W13939.</title>
        <authorList>
            <person name="Wang B."/>
            <person name="Guo L."/>
            <person name="Ye K."/>
            <person name="Wang L."/>
        </authorList>
    </citation>
    <scope>NUCLEOTIDE SEQUENCE [LARGE SCALE GENOMIC DNA]</scope>
    <source>
        <strain evidence="4">W13939</strain>
    </source>
</reference>
<dbReference type="OrthoDB" id="5311681at2759"/>
<gene>
    <name evidence="3" type="ORF">TRUGW13939_05449</name>
</gene>
<dbReference type="AlphaFoldDB" id="A0A7H8QWL8"/>
<name>A0A7H8QWL8_TALRU</name>
<sequence>MAAVNRNMFDASVRADQIGNGSMVVVALPLNLVAHIVSYVEEPGDLARMCRTCRLFNYMALPHLYRKISLTSYGRIRYRNEQPEGWGSASPFLMGLDVLVTKPQAALVRSMTLRGEWKEHDLEEYSRVGRVPDSSMVLNISVRAALDRTVNIRSFNWDLNTKLLETVYLGLSQLSKLTSLSIRFPTSRHPRPIYVIPAMPHLRALRVTDIDPLCYPDDISILLAKSRRIRELTMHWSPRMREFQEPSVLVHDYFRQCTAEHLPMKLRKVAFYNFYARRTFDMNSAFEEDLIEDMTFISNCGAPAGTEESPYYLSFVDRTWQVAPQPNTKCSWKSIRHDTLTKEFCEFLSAVKGLQRLYFVNPPRTPSETMQSPRQTGGQLTSGQMFNGAMGTSAMASVSGLSRGESASSSPRSPSTNLSPHLQLRDSFFIPIITSNGATLRHLVLPSRWPLSTSLIARLVRACPNLEQLAMAPEVSAMESFQLLIPFLRKLTAMRILIAPGERSSGIQPMSLRANSPAPFISFSDLADLDDRLHLEKISALLADRDIHSTLRIAGLGHRGFELGEFYQIPVSDASPANGVDMEDHSRDTTDVASGHPGPVIASPLPNTISTLPNRQPFRSPNTSAPGRGSNAPKSALGKRSWEEASSPKSAAADSPYDFTMVMDSDNIYETLPSGERVVWRRRVRTASPEVLKKWEIFALDSQDMEPSFD</sequence>
<evidence type="ECO:0000256" key="1">
    <source>
        <dbReference type="SAM" id="MobiDB-lite"/>
    </source>
</evidence>
<dbReference type="EMBL" id="CP055900">
    <property type="protein sequence ID" value="QKX58327.1"/>
    <property type="molecule type" value="Genomic_DNA"/>
</dbReference>
<dbReference type="InterPro" id="IPR036047">
    <property type="entry name" value="F-box-like_dom_sf"/>
</dbReference>
<dbReference type="InterPro" id="IPR001810">
    <property type="entry name" value="F-box_dom"/>
</dbReference>
<feature type="domain" description="F-box" evidence="2">
    <location>
        <begin position="27"/>
        <end position="70"/>
    </location>
</feature>
<evidence type="ECO:0000313" key="4">
    <source>
        <dbReference type="Proteomes" id="UP000509510"/>
    </source>
</evidence>
<dbReference type="RefSeq" id="XP_035344505.1">
    <property type="nucleotide sequence ID" value="XM_035488612.1"/>
</dbReference>
<proteinExistence type="predicted"/>
<dbReference type="Pfam" id="PF12937">
    <property type="entry name" value="F-box-like"/>
    <property type="match status" value="1"/>
</dbReference>
<feature type="region of interest" description="Disordered" evidence="1">
    <location>
        <begin position="363"/>
        <end position="386"/>
    </location>
</feature>
<dbReference type="Proteomes" id="UP000509510">
    <property type="component" value="Chromosome III"/>
</dbReference>
<protein>
    <recommendedName>
        <fullName evidence="2">F-box domain-containing protein</fullName>
    </recommendedName>
</protein>
<keyword evidence="4" id="KW-1185">Reference proteome</keyword>
<dbReference type="SUPFAM" id="SSF81383">
    <property type="entry name" value="F-box domain"/>
    <property type="match status" value="1"/>
</dbReference>
<feature type="compositionally biased region" description="Polar residues" evidence="1">
    <location>
        <begin position="366"/>
        <end position="385"/>
    </location>
</feature>
<feature type="region of interest" description="Disordered" evidence="1">
    <location>
        <begin position="400"/>
        <end position="419"/>
    </location>
</feature>
<dbReference type="KEGG" id="trg:TRUGW13939_05449"/>
<feature type="region of interest" description="Disordered" evidence="1">
    <location>
        <begin position="575"/>
        <end position="655"/>
    </location>
</feature>
<organism evidence="3 4">
    <name type="scientific">Talaromyces rugulosus</name>
    <name type="common">Penicillium rugulosum</name>
    <dbReference type="NCBI Taxonomy" id="121627"/>
    <lineage>
        <taxon>Eukaryota</taxon>
        <taxon>Fungi</taxon>
        <taxon>Dikarya</taxon>
        <taxon>Ascomycota</taxon>
        <taxon>Pezizomycotina</taxon>
        <taxon>Eurotiomycetes</taxon>
        <taxon>Eurotiomycetidae</taxon>
        <taxon>Eurotiales</taxon>
        <taxon>Trichocomaceae</taxon>
        <taxon>Talaromyces</taxon>
        <taxon>Talaromyces sect. Islandici</taxon>
    </lineage>
</organism>
<accession>A0A7H8QWL8</accession>
<feature type="compositionally biased region" description="Polar residues" evidence="1">
    <location>
        <begin position="605"/>
        <end position="625"/>
    </location>
</feature>
<evidence type="ECO:0000313" key="3">
    <source>
        <dbReference type="EMBL" id="QKX58327.1"/>
    </source>
</evidence>
<dbReference type="GeneID" id="55992946"/>
<dbReference type="CDD" id="cd09917">
    <property type="entry name" value="F-box_SF"/>
    <property type="match status" value="1"/>
</dbReference>